<gene>
    <name evidence="5" type="primary">egtA</name>
    <name evidence="7" type="ORF">JK359_18350</name>
</gene>
<evidence type="ECO:0000256" key="1">
    <source>
        <dbReference type="ARBA" id="ARBA00022598"/>
    </source>
</evidence>
<dbReference type="GO" id="GO:0004357">
    <property type="term" value="F:glutamate-cysteine ligase activity"/>
    <property type="evidence" value="ECO:0007669"/>
    <property type="project" value="UniProtKB-UniRule"/>
</dbReference>
<accession>A0A937JP08</accession>
<evidence type="ECO:0000256" key="6">
    <source>
        <dbReference type="SAM" id="MobiDB-lite"/>
    </source>
</evidence>
<dbReference type="AlphaFoldDB" id="A0A937JP08"/>
<comment type="catalytic activity">
    <reaction evidence="4 5">
        <text>L-cysteine + L-glutamate + ATP = gamma-L-glutamyl-L-cysteine + ADP + phosphate + H(+)</text>
        <dbReference type="Rhea" id="RHEA:13285"/>
        <dbReference type="ChEBI" id="CHEBI:15378"/>
        <dbReference type="ChEBI" id="CHEBI:29985"/>
        <dbReference type="ChEBI" id="CHEBI:30616"/>
        <dbReference type="ChEBI" id="CHEBI:35235"/>
        <dbReference type="ChEBI" id="CHEBI:43474"/>
        <dbReference type="ChEBI" id="CHEBI:58173"/>
        <dbReference type="ChEBI" id="CHEBI:456216"/>
        <dbReference type="EC" id="6.3.2.2"/>
    </reaction>
</comment>
<dbReference type="Gene3D" id="3.30.590.20">
    <property type="match status" value="1"/>
</dbReference>
<comment type="caution">
    <text evidence="7">The sequence shown here is derived from an EMBL/GenBank/DDBJ whole genome shotgun (WGS) entry which is preliminary data.</text>
</comment>
<dbReference type="GO" id="GO:0052699">
    <property type="term" value="P:ergothioneine biosynthetic process"/>
    <property type="evidence" value="ECO:0007669"/>
    <property type="project" value="UniProtKB-UniRule"/>
</dbReference>
<name>A0A937JP08_9ACTN</name>
<keyword evidence="8" id="KW-1185">Reference proteome</keyword>
<feature type="compositionally biased region" description="Low complexity" evidence="6">
    <location>
        <begin position="251"/>
        <end position="274"/>
    </location>
</feature>
<keyword evidence="3 5" id="KW-0067">ATP-binding</keyword>
<dbReference type="PANTHER" id="PTHR34378:SF1">
    <property type="entry name" value="GLUTAMATE--CYSTEINE LIGASE, CHLOROPLASTIC"/>
    <property type="match status" value="1"/>
</dbReference>
<dbReference type="GO" id="GO:0006750">
    <property type="term" value="P:glutathione biosynthetic process"/>
    <property type="evidence" value="ECO:0007669"/>
    <property type="project" value="InterPro"/>
</dbReference>
<organism evidence="7 8">
    <name type="scientific">Streptomyces actinomycinicus</name>
    <dbReference type="NCBI Taxonomy" id="1695166"/>
    <lineage>
        <taxon>Bacteria</taxon>
        <taxon>Bacillati</taxon>
        <taxon>Actinomycetota</taxon>
        <taxon>Actinomycetes</taxon>
        <taxon>Kitasatosporales</taxon>
        <taxon>Streptomycetaceae</taxon>
        <taxon>Streptomyces</taxon>
    </lineage>
</organism>
<evidence type="ECO:0000256" key="4">
    <source>
        <dbReference type="ARBA" id="ARBA00048819"/>
    </source>
</evidence>
<dbReference type="InterPro" id="IPR017809">
    <property type="entry name" value="EgtA_Actinobacteria"/>
</dbReference>
<evidence type="ECO:0000256" key="2">
    <source>
        <dbReference type="ARBA" id="ARBA00022741"/>
    </source>
</evidence>
<evidence type="ECO:0000313" key="7">
    <source>
        <dbReference type="EMBL" id="MBL1083906.1"/>
    </source>
</evidence>
<dbReference type="HAMAP" id="MF_02034">
    <property type="entry name" value="EgtA"/>
    <property type="match status" value="1"/>
</dbReference>
<comment type="pathway">
    <text evidence="5">Amino-acid biosynthesis; ergothioneine biosynthesis.</text>
</comment>
<dbReference type="Proteomes" id="UP000661858">
    <property type="component" value="Unassembled WGS sequence"/>
</dbReference>
<dbReference type="InterPro" id="IPR035434">
    <property type="entry name" value="GCL_bact_plant"/>
</dbReference>
<keyword evidence="1 5" id="KW-0436">Ligase</keyword>
<keyword evidence="2 5" id="KW-0547">Nucleotide-binding</keyword>
<evidence type="ECO:0000313" key="8">
    <source>
        <dbReference type="Proteomes" id="UP000661858"/>
    </source>
</evidence>
<comment type="similarity">
    <text evidence="5">Belongs to the glutamate--cysteine ligase type 2 family. EgtA subfamily.</text>
</comment>
<sequence>MSESEAAQLIFDHSMSRNRVGRVGVELEWFVLPLADPARRADGRELACFTSLLREPLPHGSRISWEPGGQVELSGAPQDSLARCVDAVAADVAVLRSRALAAGLHLLGAGLDGRAPRFTVPLPRYQALRRYYARHGQSGDTLLCNTASVQVNVEAGDGSDGWRGRYRRWLITNALGPVLMAMFANSPVPGAPDGQGTVLSGRQSLRFGTDPFRTGPLPLGGDPRGTWTRFALDAKVVAVRRCGQAPPAPPDGAARTGAAPDPTAGTDPDADPGAVWEPAPSGLSLRQWLRGAGPRAVRSADVFLHLKSLVPPVRACGHLELRMIDAQDGDDWIVPVAVVAALLDDEGTSDAAASLVRAHRLHPTRQYWIDAARRGLGDPELAALVRTVMDLALPGLRRLGVSPGLYGAVARFAEHHTARGRAPAHARRAAFLRPPVPEGVTGS</sequence>
<proteinExistence type="inferred from homology"/>
<dbReference type="InterPro" id="IPR014746">
    <property type="entry name" value="Gln_synth/guanido_kin_cat_dom"/>
</dbReference>
<dbReference type="InterPro" id="IPR006336">
    <property type="entry name" value="GCS2"/>
</dbReference>
<evidence type="ECO:0000256" key="3">
    <source>
        <dbReference type="ARBA" id="ARBA00022840"/>
    </source>
</evidence>
<feature type="region of interest" description="Disordered" evidence="6">
    <location>
        <begin position="243"/>
        <end position="278"/>
    </location>
</feature>
<dbReference type="SUPFAM" id="SSF55931">
    <property type="entry name" value="Glutamine synthetase/guanido kinase"/>
    <property type="match status" value="1"/>
</dbReference>
<dbReference type="RefSeq" id="WP_201836871.1">
    <property type="nucleotide sequence ID" value="NZ_JAERRK010000008.1"/>
</dbReference>
<dbReference type="PANTHER" id="PTHR34378">
    <property type="entry name" value="GLUTAMATE--CYSTEINE LIGASE, CHLOROPLASTIC"/>
    <property type="match status" value="1"/>
</dbReference>
<dbReference type="Pfam" id="PF04107">
    <property type="entry name" value="GCS2"/>
    <property type="match status" value="1"/>
</dbReference>
<evidence type="ECO:0000256" key="5">
    <source>
        <dbReference type="HAMAP-Rule" id="MF_02034"/>
    </source>
</evidence>
<protein>
    <recommendedName>
        <fullName evidence="5">Glutamate--cysteine ligase EgtA</fullName>
        <ecNumber evidence="5">6.3.2.2</ecNumber>
    </recommendedName>
    <alternativeName>
        <fullName evidence="5">Gamma-glutamylcysteine synthase</fullName>
        <shortName evidence="5">GCS</shortName>
        <shortName evidence="5">Gamma-ECS</shortName>
    </alternativeName>
</protein>
<comment type="function">
    <text evidence="5">Catalyzes the synthesis of gamma-glutamylcysteine (gamma-GC). This compound is used as substrate for the biosynthesis of the low-molecular thiol compound ergothioneine.</text>
</comment>
<reference evidence="7" key="1">
    <citation type="submission" date="2021-01" db="EMBL/GenBank/DDBJ databases">
        <title>WGS of actinomycetes isolated from Thailand.</title>
        <authorList>
            <person name="Thawai C."/>
        </authorList>
    </citation>
    <scope>NUCLEOTIDE SEQUENCE</scope>
    <source>
        <strain evidence="7">RCU-197</strain>
    </source>
</reference>
<dbReference type="EC" id="6.3.2.2" evidence="5"/>
<dbReference type="GO" id="GO:0005524">
    <property type="term" value="F:ATP binding"/>
    <property type="evidence" value="ECO:0007669"/>
    <property type="project" value="UniProtKB-UniRule"/>
</dbReference>
<dbReference type="EMBL" id="JAERRK010000008">
    <property type="protein sequence ID" value="MBL1083906.1"/>
    <property type="molecule type" value="Genomic_DNA"/>
</dbReference>